<organism evidence="1">
    <name type="scientific">uncultured Caudovirales phage</name>
    <dbReference type="NCBI Taxonomy" id="2100421"/>
    <lineage>
        <taxon>Viruses</taxon>
        <taxon>Duplodnaviria</taxon>
        <taxon>Heunggongvirae</taxon>
        <taxon>Uroviricota</taxon>
        <taxon>Caudoviricetes</taxon>
        <taxon>Peduoviridae</taxon>
        <taxon>Maltschvirus</taxon>
        <taxon>Maltschvirus maltsch</taxon>
    </lineage>
</organism>
<name>A0A6J5RG23_9CAUD</name>
<proteinExistence type="predicted"/>
<evidence type="ECO:0000313" key="1">
    <source>
        <dbReference type="EMBL" id="CAB4193177.1"/>
    </source>
</evidence>
<protein>
    <submittedName>
        <fullName evidence="1">Uncharacterized protein</fullName>
    </submittedName>
</protein>
<sequence>MAGEDADITINDNTATSRKVDTRTVGALSDEHRQVVVIGDPAISTNVATINANGSINIEMSTGTNTATFTTIAGNVTYGTANAQILAVDTARIAVNIFNDYGSSNLNIMFPGAGTQATGQWSVVIPPGGLYEVPNEMVALKIVGYFTLAAATSVARITTVI</sequence>
<accession>A0A6J5RG23</accession>
<gene>
    <name evidence="1" type="ORF">UFOVP1246_53</name>
</gene>
<dbReference type="EMBL" id="LR797193">
    <property type="protein sequence ID" value="CAB4193177.1"/>
    <property type="molecule type" value="Genomic_DNA"/>
</dbReference>
<reference evidence="1" key="1">
    <citation type="submission" date="2020-05" db="EMBL/GenBank/DDBJ databases">
        <authorList>
            <person name="Chiriac C."/>
            <person name="Salcher M."/>
            <person name="Ghai R."/>
            <person name="Kavagutti S V."/>
        </authorList>
    </citation>
    <scope>NUCLEOTIDE SEQUENCE</scope>
</reference>